<accession>A0A3B6JM30</accession>
<reference evidence="2" key="2">
    <citation type="submission" date="2018-10" db="UniProtKB">
        <authorList>
            <consortium name="EnsemblPlants"/>
        </authorList>
    </citation>
    <scope>IDENTIFICATION</scope>
</reference>
<reference evidence="2" key="1">
    <citation type="submission" date="2018-08" db="EMBL/GenBank/DDBJ databases">
        <authorList>
            <person name="Rossello M."/>
        </authorList>
    </citation>
    <scope>NUCLEOTIDE SEQUENCE [LARGE SCALE GENOMIC DNA]</scope>
    <source>
        <strain evidence="2">cv. Chinese Spring</strain>
    </source>
</reference>
<keyword evidence="1" id="KW-1133">Transmembrane helix</keyword>
<dbReference type="Gramene" id="TraesNOR4D03G02552650.1">
    <property type="protein sequence ID" value="TraesNOR4D03G02552650.1"/>
    <property type="gene ID" value="TraesNOR4D03G02552650"/>
</dbReference>
<evidence type="ECO:0008006" key="4">
    <source>
        <dbReference type="Google" id="ProtNLM"/>
    </source>
</evidence>
<evidence type="ECO:0000313" key="3">
    <source>
        <dbReference type="Proteomes" id="UP000019116"/>
    </source>
</evidence>
<dbReference type="Gramene" id="TraesRN4D0100671900.1">
    <property type="protein sequence ID" value="TraesRN4D0100671900.1"/>
    <property type="gene ID" value="TraesRN4D0100671900"/>
</dbReference>
<dbReference type="Gramene" id="TraesARI4D03G02575150.1">
    <property type="protein sequence ID" value="TraesARI4D03G02575150.1"/>
    <property type="gene ID" value="TraesARI4D03G02575150"/>
</dbReference>
<dbReference type="AlphaFoldDB" id="A0A3B6JM30"/>
<dbReference type="Gramene" id="TraesCS4D02G274300.1">
    <property type="protein sequence ID" value="TraesCS4D02G274300.1"/>
    <property type="gene ID" value="TraesCS4D02G274300"/>
</dbReference>
<keyword evidence="1" id="KW-0472">Membrane</keyword>
<dbReference type="OMA" id="NNDSCIK"/>
<dbReference type="Gramene" id="TraesWEE_scaffold_004843_01G000200.1">
    <property type="protein sequence ID" value="TraesWEE_scaffold_004843_01G000200.1"/>
    <property type="gene ID" value="TraesWEE_scaffold_004843_01G000200"/>
</dbReference>
<keyword evidence="1" id="KW-0812">Transmembrane</keyword>
<proteinExistence type="predicted"/>
<name>A0A3B6JM30_WHEAT</name>
<dbReference type="Gramene" id="TraesCAD_scaffold_011659_01G000100.1">
    <property type="protein sequence ID" value="TraesCAD_scaffold_011659_01G000100.1"/>
    <property type="gene ID" value="TraesCAD_scaffold_011659_01G000100"/>
</dbReference>
<feature type="transmembrane region" description="Helical" evidence="1">
    <location>
        <begin position="28"/>
        <end position="51"/>
    </location>
</feature>
<organism evidence="2">
    <name type="scientific">Triticum aestivum</name>
    <name type="common">Wheat</name>
    <dbReference type="NCBI Taxonomy" id="4565"/>
    <lineage>
        <taxon>Eukaryota</taxon>
        <taxon>Viridiplantae</taxon>
        <taxon>Streptophyta</taxon>
        <taxon>Embryophyta</taxon>
        <taxon>Tracheophyta</taxon>
        <taxon>Spermatophyta</taxon>
        <taxon>Magnoliopsida</taxon>
        <taxon>Liliopsida</taxon>
        <taxon>Poales</taxon>
        <taxon>Poaceae</taxon>
        <taxon>BOP clade</taxon>
        <taxon>Pooideae</taxon>
        <taxon>Triticodae</taxon>
        <taxon>Triticeae</taxon>
        <taxon>Triticinae</taxon>
        <taxon>Triticum</taxon>
    </lineage>
</organism>
<dbReference type="Gramene" id="TraesROB_scaffold_005955_01G000100.1">
    <property type="protein sequence ID" value="TraesROB_scaffold_005955_01G000100.1"/>
    <property type="gene ID" value="TraesROB_scaffold_005955_01G000100"/>
</dbReference>
<dbReference type="Gramene" id="TraesLAC4D03G02488870.1">
    <property type="protein sequence ID" value="TraesLAC4D03G02488870.1"/>
    <property type="gene ID" value="TraesLAC4D03G02488870"/>
</dbReference>
<dbReference type="Proteomes" id="UP000019116">
    <property type="component" value="Chromosome 4D"/>
</dbReference>
<keyword evidence="3" id="KW-1185">Reference proteome</keyword>
<dbReference type="Gramene" id="TraesSTA4D03G02530640.1">
    <property type="protein sequence ID" value="TraesSTA4D03G02530640.1"/>
    <property type="gene ID" value="TraesSTA4D03G02530640"/>
</dbReference>
<evidence type="ECO:0000256" key="1">
    <source>
        <dbReference type="SAM" id="Phobius"/>
    </source>
</evidence>
<evidence type="ECO:0000313" key="2">
    <source>
        <dbReference type="EnsemblPlants" id="TraesCS4D02G274300.1"/>
    </source>
</evidence>
<dbReference type="Gramene" id="TraesMAC4D03G02533390.1">
    <property type="protein sequence ID" value="TraesMAC4D03G02533390.1"/>
    <property type="gene ID" value="TraesMAC4D03G02533390"/>
</dbReference>
<sequence>MPQMKNIHHTIFLVLQIHVHINQDPFKVFAMACKTTVVVAIACIFMLALLVSSAQGDCKGHAIKVECNNNDSCIKWCHYFGIPRGHCHIHSGGGYCVCDVSD</sequence>
<dbReference type="Gramene" id="TraesSYM4D03G02563570.1">
    <property type="protein sequence ID" value="TraesSYM4D03G02563570.1"/>
    <property type="gene ID" value="TraesSYM4D03G02563570"/>
</dbReference>
<dbReference type="Gramene" id="TraesCLE_scaffold_006018_01G000100.1">
    <property type="protein sequence ID" value="TraesCLE_scaffold_006018_01G000100.1"/>
    <property type="gene ID" value="TraesCLE_scaffold_006018_01G000100"/>
</dbReference>
<dbReference type="EnsemblPlants" id="TraesCS4D02G274300.1">
    <property type="protein sequence ID" value="TraesCS4D02G274300.1"/>
    <property type="gene ID" value="TraesCS4D02G274300"/>
</dbReference>
<dbReference type="Gramene" id="TraesCS4D03G0649800.1">
    <property type="protein sequence ID" value="TraesCS4D03G0649800.1.CDS"/>
    <property type="gene ID" value="TraesCS4D03G0649800"/>
</dbReference>
<dbReference type="Gramene" id="TraesLDM4D03G02537700.1">
    <property type="protein sequence ID" value="TraesLDM4D03G02537700.1"/>
    <property type="gene ID" value="TraesLDM4D03G02537700"/>
</dbReference>
<dbReference type="Gramene" id="TraesJAG4D03G02532430.1">
    <property type="protein sequence ID" value="TraesJAG4D03G02532430.1"/>
    <property type="gene ID" value="TraesJAG4D03G02532430"/>
</dbReference>
<protein>
    <recommendedName>
        <fullName evidence="4">Knottin scorpion toxin-like domain-containing protein</fullName>
    </recommendedName>
</protein>